<dbReference type="eggNOG" id="ENOG502T1SC">
    <property type="taxonomic scope" value="Eukaryota"/>
</dbReference>
<evidence type="ECO:0000313" key="10">
    <source>
        <dbReference type="EMBL" id="ACO60883.1"/>
    </source>
</evidence>
<dbReference type="Pfam" id="PF01594">
    <property type="entry name" value="AI-2E_transport"/>
    <property type="match status" value="1"/>
</dbReference>
<feature type="region of interest" description="Disordered" evidence="8">
    <location>
        <begin position="162"/>
        <end position="191"/>
    </location>
</feature>
<evidence type="ECO:0000256" key="7">
    <source>
        <dbReference type="ARBA" id="ARBA00023136"/>
    </source>
</evidence>
<comment type="similarity">
    <text evidence="2">Belongs to the autoinducer-2 exporter (AI-2E) (TC 2.A.86) family.</text>
</comment>
<dbReference type="EMBL" id="CP001323">
    <property type="protein sequence ID" value="ACO60883.1"/>
    <property type="molecule type" value="Genomic_DNA"/>
</dbReference>
<organism evidence="10 11">
    <name type="scientific">Micromonas commoda (strain RCC299 / NOUM17 / CCMP2709)</name>
    <name type="common">Picoplanktonic green alga</name>
    <dbReference type="NCBI Taxonomy" id="296587"/>
    <lineage>
        <taxon>Eukaryota</taxon>
        <taxon>Viridiplantae</taxon>
        <taxon>Chlorophyta</taxon>
        <taxon>Mamiellophyceae</taxon>
        <taxon>Mamiellales</taxon>
        <taxon>Mamiellaceae</taxon>
        <taxon>Micromonas</taxon>
    </lineage>
</organism>
<gene>
    <name evidence="10" type="ORF">MICPUN_98899</name>
</gene>
<feature type="transmembrane region" description="Helical" evidence="9">
    <location>
        <begin position="273"/>
        <end position="295"/>
    </location>
</feature>
<sequence length="683" mass="74604">MGRIKDYFVEQGLGPKDIPVAFVFHEVISVAFAASTWVACYGIQPSATICRPLAKLPIAAKAAGAFEKALAFSDAKVGKMTWLKKVPIVKNAAPRRLTVSLAESLMFRGAIKPITFGGKLYLSYKFVQWTKTLGKEKEAEVDVKGGKKAKKRTACLSLALPMPGESASNAESDGGGGGWQAGGGSGPSTGAPPASSDDLVLLLSVSIISACCLCWFLEHLDYLLRPLVFAVGLSLILRPFVDFASDWRYQQAKLRRWNVQTPWHPRVVVVPRALALVLALSLVMLVSATFIWALYLSEQWIAFHWKDKSWNDRFIDRVNDLADFTDRIALRLLKRDDFALASWHTLQSRVESTLKDETFWTQFANNLFGYLGDAAVTMFYVLFLLAPPRVPTRLRSQIVRRIHGAVKKFVLIMVALSAVRATMVGTLIYACGVPGSLAGSIAIVSFWLFFIPNLGSVVATAIPLPLIVLLPDLSNAQRWCALFVPAFGSFVVGDILGPTVYRRGLGLNEVVILLSLVFWFSVWGGIGAVLAVPIMCAVRISLEEIPHRGTHALARMMAPVTPWRAVDRGDNDDVSDTASDVTGGGDMDDDARRRSSRAMRYRGRRFEDFEDSHQTSPPRGWLLWAYDSVTRSGLFGSNRGAARGGNAPDAGDDGVVEGPREPLLPPSQAPPPRARAPGLGSTM</sequence>
<dbReference type="PANTHER" id="PTHR21716:SF53">
    <property type="entry name" value="PERMEASE PERM-RELATED"/>
    <property type="match status" value="1"/>
</dbReference>
<keyword evidence="11" id="KW-1185">Reference proteome</keyword>
<feature type="compositionally biased region" description="Pro residues" evidence="8">
    <location>
        <begin position="662"/>
        <end position="674"/>
    </location>
</feature>
<feature type="transmembrane region" description="Helical" evidence="9">
    <location>
        <begin position="441"/>
        <end position="467"/>
    </location>
</feature>
<keyword evidence="3" id="KW-0813">Transport</keyword>
<dbReference type="GeneID" id="8241299"/>
<dbReference type="STRING" id="296587.C1DY48"/>
<dbReference type="RefSeq" id="XP_002499625.1">
    <property type="nucleotide sequence ID" value="XM_002499579.1"/>
</dbReference>
<dbReference type="GO" id="GO:0005886">
    <property type="term" value="C:plasma membrane"/>
    <property type="evidence" value="ECO:0007669"/>
    <property type="project" value="UniProtKB-SubCell"/>
</dbReference>
<feature type="transmembrane region" description="Helical" evidence="9">
    <location>
        <begin position="199"/>
        <end position="217"/>
    </location>
</feature>
<comment type="subcellular location">
    <subcellularLocation>
        <location evidence="1">Cell membrane</location>
        <topology evidence="1">Multi-pass membrane protein</topology>
    </subcellularLocation>
</comment>
<keyword evidence="4" id="KW-1003">Cell membrane</keyword>
<evidence type="ECO:0000256" key="2">
    <source>
        <dbReference type="ARBA" id="ARBA00009773"/>
    </source>
</evidence>
<evidence type="ECO:0008006" key="12">
    <source>
        <dbReference type="Google" id="ProtNLM"/>
    </source>
</evidence>
<proteinExistence type="inferred from homology"/>
<feature type="transmembrane region" description="Helical" evidence="9">
    <location>
        <begin position="367"/>
        <end position="388"/>
    </location>
</feature>
<feature type="transmembrane region" description="Helical" evidence="9">
    <location>
        <begin position="223"/>
        <end position="241"/>
    </location>
</feature>
<evidence type="ECO:0000256" key="9">
    <source>
        <dbReference type="SAM" id="Phobius"/>
    </source>
</evidence>
<feature type="transmembrane region" description="Helical" evidence="9">
    <location>
        <begin position="512"/>
        <end position="538"/>
    </location>
</feature>
<keyword evidence="5 9" id="KW-0812">Transmembrane</keyword>
<dbReference type="Proteomes" id="UP000002009">
    <property type="component" value="Chromosome 2"/>
</dbReference>
<feature type="transmembrane region" description="Helical" evidence="9">
    <location>
        <begin position="479"/>
        <end position="500"/>
    </location>
</feature>
<reference evidence="10 11" key="1">
    <citation type="journal article" date="2009" name="Science">
        <title>Green evolution and dynamic adaptations revealed by genomes of the marine picoeukaryotes Micromonas.</title>
        <authorList>
            <person name="Worden A.Z."/>
            <person name="Lee J.H."/>
            <person name="Mock T."/>
            <person name="Rouze P."/>
            <person name="Simmons M.P."/>
            <person name="Aerts A.L."/>
            <person name="Allen A.E."/>
            <person name="Cuvelier M.L."/>
            <person name="Derelle E."/>
            <person name="Everett M.V."/>
            <person name="Foulon E."/>
            <person name="Grimwood J."/>
            <person name="Gundlach H."/>
            <person name="Henrissat B."/>
            <person name="Napoli C."/>
            <person name="McDonald S.M."/>
            <person name="Parker M.S."/>
            <person name="Rombauts S."/>
            <person name="Salamov A."/>
            <person name="Von Dassow P."/>
            <person name="Badger J.H."/>
            <person name="Coutinho P.M."/>
            <person name="Demir E."/>
            <person name="Dubchak I."/>
            <person name="Gentemann C."/>
            <person name="Eikrem W."/>
            <person name="Gready J.E."/>
            <person name="John U."/>
            <person name="Lanier W."/>
            <person name="Lindquist E.A."/>
            <person name="Lucas S."/>
            <person name="Mayer K.F."/>
            <person name="Moreau H."/>
            <person name="Not F."/>
            <person name="Otillar R."/>
            <person name="Panaud O."/>
            <person name="Pangilinan J."/>
            <person name="Paulsen I."/>
            <person name="Piegu B."/>
            <person name="Poliakov A."/>
            <person name="Robbens S."/>
            <person name="Schmutz J."/>
            <person name="Toulza E."/>
            <person name="Wyss T."/>
            <person name="Zelensky A."/>
            <person name="Zhou K."/>
            <person name="Armbrust E.V."/>
            <person name="Bhattacharya D."/>
            <person name="Goodenough U.W."/>
            <person name="Van de Peer Y."/>
            <person name="Grigoriev I.V."/>
        </authorList>
    </citation>
    <scope>NUCLEOTIDE SEQUENCE [LARGE SCALE GENOMIC DNA]</scope>
    <source>
        <strain evidence="11">RCC299 / NOUM17</strain>
    </source>
</reference>
<name>C1DY48_MICCC</name>
<evidence type="ECO:0000256" key="8">
    <source>
        <dbReference type="SAM" id="MobiDB-lite"/>
    </source>
</evidence>
<feature type="region of interest" description="Disordered" evidence="8">
    <location>
        <begin position="637"/>
        <end position="683"/>
    </location>
</feature>
<dbReference type="AlphaFoldDB" id="C1DY48"/>
<dbReference type="InterPro" id="IPR002549">
    <property type="entry name" value="AI-2E-like"/>
</dbReference>
<evidence type="ECO:0000256" key="6">
    <source>
        <dbReference type="ARBA" id="ARBA00022989"/>
    </source>
</evidence>
<evidence type="ECO:0000256" key="1">
    <source>
        <dbReference type="ARBA" id="ARBA00004651"/>
    </source>
</evidence>
<feature type="compositionally biased region" description="Gly residues" evidence="8">
    <location>
        <begin position="173"/>
        <end position="187"/>
    </location>
</feature>
<dbReference type="PANTHER" id="PTHR21716">
    <property type="entry name" value="TRANSMEMBRANE PROTEIN"/>
    <property type="match status" value="1"/>
</dbReference>
<dbReference type="OrthoDB" id="415056at2759"/>
<evidence type="ECO:0000256" key="3">
    <source>
        <dbReference type="ARBA" id="ARBA00022448"/>
    </source>
</evidence>
<feature type="region of interest" description="Disordered" evidence="8">
    <location>
        <begin position="566"/>
        <end position="595"/>
    </location>
</feature>
<dbReference type="KEGG" id="mis:MICPUN_98899"/>
<keyword evidence="7 9" id="KW-0472">Membrane</keyword>
<dbReference type="InParanoid" id="C1DY48"/>
<protein>
    <recommendedName>
        <fullName evidence="12">Transmembrane protein</fullName>
    </recommendedName>
</protein>
<accession>C1DY48</accession>
<feature type="compositionally biased region" description="Low complexity" evidence="8">
    <location>
        <begin position="637"/>
        <end position="649"/>
    </location>
</feature>
<evidence type="ECO:0000256" key="5">
    <source>
        <dbReference type="ARBA" id="ARBA00022692"/>
    </source>
</evidence>
<feature type="transmembrane region" description="Helical" evidence="9">
    <location>
        <begin position="20"/>
        <end position="43"/>
    </location>
</feature>
<evidence type="ECO:0000313" key="11">
    <source>
        <dbReference type="Proteomes" id="UP000002009"/>
    </source>
</evidence>
<keyword evidence="6 9" id="KW-1133">Transmembrane helix</keyword>
<feature type="transmembrane region" description="Helical" evidence="9">
    <location>
        <begin position="409"/>
        <end position="429"/>
    </location>
</feature>
<evidence type="ECO:0000256" key="4">
    <source>
        <dbReference type="ARBA" id="ARBA00022475"/>
    </source>
</evidence>